<dbReference type="InterPro" id="IPR039535">
    <property type="entry name" value="ASST-like"/>
</dbReference>
<protein>
    <submittedName>
        <fullName evidence="3">ASST-domain-containing protein</fullName>
    </submittedName>
</protein>
<organism evidence="3 4">
    <name type="scientific">Microdochium trichocladiopsis</name>
    <dbReference type="NCBI Taxonomy" id="1682393"/>
    <lineage>
        <taxon>Eukaryota</taxon>
        <taxon>Fungi</taxon>
        <taxon>Dikarya</taxon>
        <taxon>Ascomycota</taxon>
        <taxon>Pezizomycotina</taxon>
        <taxon>Sordariomycetes</taxon>
        <taxon>Xylariomycetidae</taxon>
        <taxon>Xylariales</taxon>
        <taxon>Microdochiaceae</taxon>
        <taxon>Microdochium</taxon>
    </lineage>
</organism>
<name>A0A9P8YIQ9_9PEZI</name>
<feature type="compositionally biased region" description="Acidic residues" evidence="1">
    <location>
        <begin position="364"/>
        <end position="376"/>
    </location>
</feature>
<sequence>MHCSAITLCCGGVVWLLSAFVLADVPHLWANDTASVMLWESGALGPLPNQTFLSSDVRAPIFMIHTFDRDRVSSSAGSHIFLSAAVGRQRQSPMILSARDLSVVYIDPTWNGGGTANYQRHRGQDSYLTFWTGKGHVGWGAGGCILLDERYHIVRNITTTRTTGYLGFEGADNHECELTHDGGALITVYYKRNFHLDVTSPAAGGGDGSGDGVSGSDELGLGPGALIRESAFQEIDIETGEARFTWTATDHFAFDESLNPYAAANDANASAAAAVPVSREEAREEEEEEEGGGWDWFHLNSVQKTPAGDYLVSARHLCVLALVSGRDGSVVWRLGGKHSDFADLAGGDAADFCFQHHARFVFSGDDDDDDDDEGNEGENGKRTEEIELTLFDNHAMHATSLTPGCKRDCSRALRLRLDLAAMTVDIVHSWTHPQSVQAWAQGGVQALPGKARRGRRGRGRGGAMIGWGTVPSFSEVDGEGTTVLELGGRDPRVLTSLGVRAPRAGFETEIQIPESDDVTVVQIAALDVDGNELGFTDVVDARGGTKLTPDIQL</sequence>
<evidence type="ECO:0000313" key="4">
    <source>
        <dbReference type="Proteomes" id="UP000756346"/>
    </source>
</evidence>
<dbReference type="GeneID" id="70191975"/>
<dbReference type="Pfam" id="PF14269">
    <property type="entry name" value="Arylsulfotran_2"/>
    <property type="match status" value="1"/>
</dbReference>
<gene>
    <name evidence="3" type="ORF">B0I36DRAFT_427499</name>
</gene>
<evidence type="ECO:0000256" key="2">
    <source>
        <dbReference type="SAM" id="SignalP"/>
    </source>
</evidence>
<dbReference type="PANTHER" id="PTHR35340:SF5">
    <property type="entry name" value="ASST-DOMAIN-CONTAINING PROTEIN"/>
    <property type="match status" value="1"/>
</dbReference>
<feature type="signal peptide" evidence="2">
    <location>
        <begin position="1"/>
        <end position="23"/>
    </location>
</feature>
<dbReference type="RefSeq" id="XP_046019296.1">
    <property type="nucleotide sequence ID" value="XM_046162429.1"/>
</dbReference>
<dbReference type="OrthoDB" id="5427350at2759"/>
<feature type="chain" id="PRO_5040189881" evidence="2">
    <location>
        <begin position="24"/>
        <end position="553"/>
    </location>
</feature>
<evidence type="ECO:0000256" key="1">
    <source>
        <dbReference type="SAM" id="MobiDB-lite"/>
    </source>
</evidence>
<keyword evidence="2" id="KW-0732">Signal</keyword>
<dbReference type="PANTHER" id="PTHR35340">
    <property type="entry name" value="PQQ ENZYME REPEAT PROTEIN-RELATED"/>
    <property type="match status" value="1"/>
</dbReference>
<reference evidence="3" key="1">
    <citation type="journal article" date="2021" name="Nat. Commun.">
        <title>Genetic determinants of endophytism in the Arabidopsis root mycobiome.</title>
        <authorList>
            <person name="Mesny F."/>
            <person name="Miyauchi S."/>
            <person name="Thiergart T."/>
            <person name="Pickel B."/>
            <person name="Atanasova L."/>
            <person name="Karlsson M."/>
            <person name="Huettel B."/>
            <person name="Barry K.W."/>
            <person name="Haridas S."/>
            <person name="Chen C."/>
            <person name="Bauer D."/>
            <person name="Andreopoulos W."/>
            <person name="Pangilinan J."/>
            <person name="LaButti K."/>
            <person name="Riley R."/>
            <person name="Lipzen A."/>
            <person name="Clum A."/>
            <person name="Drula E."/>
            <person name="Henrissat B."/>
            <person name="Kohler A."/>
            <person name="Grigoriev I.V."/>
            <person name="Martin F.M."/>
            <person name="Hacquard S."/>
        </authorList>
    </citation>
    <scope>NUCLEOTIDE SEQUENCE</scope>
    <source>
        <strain evidence="3">MPI-CAGE-CH-0230</strain>
    </source>
</reference>
<dbReference type="InterPro" id="IPR053143">
    <property type="entry name" value="Arylsulfate_ST"/>
</dbReference>
<keyword evidence="4" id="KW-1185">Reference proteome</keyword>
<dbReference type="EMBL" id="JAGTJQ010000001">
    <property type="protein sequence ID" value="KAH7041241.1"/>
    <property type="molecule type" value="Genomic_DNA"/>
</dbReference>
<feature type="region of interest" description="Disordered" evidence="1">
    <location>
        <begin position="364"/>
        <end position="383"/>
    </location>
</feature>
<evidence type="ECO:0000313" key="3">
    <source>
        <dbReference type="EMBL" id="KAH7041241.1"/>
    </source>
</evidence>
<proteinExistence type="predicted"/>
<comment type="caution">
    <text evidence="3">The sequence shown here is derived from an EMBL/GenBank/DDBJ whole genome shotgun (WGS) entry which is preliminary data.</text>
</comment>
<dbReference type="Proteomes" id="UP000756346">
    <property type="component" value="Unassembled WGS sequence"/>
</dbReference>
<accession>A0A9P8YIQ9</accession>
<dbReference type="AlphaFoldDB" id="A0A9P8YIQ9"/>